<dbReference type="GeneID" id="19183531"/>
<proteinExistence type="predicted"/>
<keyword evidence="1" id="KW-1133">Transmembrane helix</keyword>
<dbReference type="Proteomes" id="UP000019473">
    <property type="component" value="Unassembled WGS sequence"/>
</dbReference>
<evidence type="ECO:0000313" key="2">
    <source>
        <dbReference type="EMBL" id="EXJ56036.1"/>
    </source>
</evidence>
<name>W9VV49_9EURO</name>
<protein>
    <submittedName>
        <fullName evidence="2">Uncharacterized protein</fullName>
    </submittedName>
</protein>
<keyword evidence="3" id="KW-1185">Reference proteome</keyword>
<dbReference type="HOGENOM" id="CLU_1906532_0_0_1"/>
<dbReference type="AlphaFoldDB" id="W9VV49"/>
<dbReference type="EMBL" id="AMGW01000006">
    <property type="protein sequence ID" value="EXJ56036.1"/>
    <property type="molecule type" value="Genomic_DNA"/>
</dbReference>
<accession>W9VV49</accession>
<feature type="transmembrane region" description="Helical" evidence="1">
    <location>
        <begin position="20"/>
        <end position="39"/>
    </location>
</feature>
<keyword evidence="1" id="KW-0812">Transmembrane</keyword>
<sequence>MKHRYQTGRQYLNRIDLVGILLSCGVFVIFSLGPSWGWWPISREVGGNHHTDCFRLRHLGGVGIVPADALPDTPVPRLRGVGANAAIVLPGEHLRLCCCLAAGRKYDRHPLVCSRCALQRRSHHWWVSGQTGP</sequence>
<dbReference type="RefSeq" id="XP_007761146.1">
    <property type="nucleotide sequence ID" value="XM_007762956.1"/>
</dbReference>
<gene>
    <name evidence="2" type="ORF">A1O7_08967</name>
</gene>
<evidence type="ECO:0000313" key="3">
    <source>
        <dbReference type="Proteomes" id="UP000019473"/>
    </source>
</evidence>
<dbReference type="VEuPathDB" id="FungiDB:A1O7_08967"/>
<reference evidence="2 3" key="1">
    <citation type="submission" date="2013-03" db="EMBL/GenBank/DDBJ databases">
        <title>The Genome Sequence of Cladophialophora yegresii CBS 114405.</title>
        <authorList>
            <consortium name="The Broad Institute Genomics Platform"/>
            <person name="Cuomo C."/>
            <person name="de Hoog S."/>
            <person name="Gorbushina A."/>
            <person name="Walker B."/>
            <person name="Young S.K."/>
            <person name="Zeng Q."/>
            <person name="Gargeya S."/>
            <person name="Fitzgerald M."/>
            <person name="Haas B."/>
            <person name="Abouelleil A."/>
            <person name="Allen A.W."/>
            <person name="Alvarado L."/>
            <person name="Arachchi H.M."/>
            <person name="Berlin A.M."/>
            <person name="Chapman S.B."/>
            <person name="Gainer-Dewar J."/>
            <person name="Goldberg J."/>
            <person name="Griggs A."/>
            <person name="Gujja S."/>
            <person name="Hansen M."/>
            <person name="Howarth C."/>
            <person name="Imamovic A."/>
            <person name="Ireland A."/>
            <person name="Larimer J."/>
            <person name="McCowan C."/>
            <person name="Murphy C."/>
            <person name="Pearson M."/>
            <person name="Poon T.W."/>
            <person name="Priest M."/>
            <person name="Roberts A."/>
            <person name="Saif S."/>
            <person name="Shea T."/>
            <person name="Sisk P."/>
            <person name="Sykes S."/>
            <person name="Wortman J."/>
            <person name="Nusbaum C."/>
            <person name="Birren B."/>
        </authorList>
    </citation>
    <scope>NUCLEOTIDE SEQUENCE [LARGE SCALE GENOMIC DNA]</scope>
    <source>
        <strain evidence="2 3">CBS 114405</strain>
    </source>
</reference>
<organism evidence="2 3">
    <name type="scientific">Cladophialophora yegresii CBS 114405</name>
    <dbReference type="NCBI Taxonomy" id="1182544"/>
    <lineage>
        <taxon>Eukaryota</taxon>
        <taxon>Fungi</taxon>
        <taxon>Dikarya</taxon>
        <taxon>Ascomycota</taxon>
        <taxon>Pezizomycotina</taxon>
        <taxon>Eurotiomycetes</taxon>
        <taxon>Chaetothyriomycetidae</taxon>
        <taxon>Chaetothyriales</taxon>
        <taxon>Herpotrichiellaceae</taxon>
        <taxon>Cladophialophora</taxon>
    </lineage>
</organism>
<evidence type="ECO:0000256" key="1">
    <source>
        <dbReference type="SAM" id="Phobius"/>
    </source>
</evidence>
<keyword evidence="1" id="KW-0472">Membrane</keyword>
<comment type="caution">
    <text evidence="2">The sequence shown here is derived from an EMBL/GenBank/DDBJ whole genome shotgun (WGS) entry which is preliminary data.</text>
</comment>